<dbReference type="RefSeq" id="WP_008613844.1">
    <property type="nucleotide sequence ID" value="NZ_JH651379.1"/>
</dbReference>
<name>I3C8L2_9FLAO</name>
<organism evidence="1 2">
    <name type="scientific">Galbibacter orientalis DSM 19592</name>
    <dbReference type="NCBI Taxonomy" id="926559"/>
    <lineage>
        <taxon>Bacteria</taxon>
        <taxon>Pseudomonadati</taxon>
        <taxon>Bacteroidota</taxon>
        <taxon>Flavobacteriia</taxon>
        <taxon>Flavobacteriales</taxon>
        <taxon>Flavobacteriaceae</taxon>
        <taxon>Galbibacter</taxon>
    </lineage>
</organism>
<dbReference type="SUPFAM" id="SSF53335">
    <property type="entry name" value="S-adenosyl-L-methionine-dependent methyltransferases"/>
    <property type="match status" value="1"/>
</dbReference>
<protein>
    <submittedName>
        <fullName evidence="1">Uncharacterized protein</fullName>
    </submittedName>
</protein>
<dbReference type="EMBL" id="JH651379">
    <property type="protein sequence ID" value="EIJ39955.1"/>
    <property type="molecule type" value="Genomic_DNA"/>
</dbReference>
<proteinExistence type="predicted"/>
<dbReference type="InterPro" id="IPR029063">
    <property type="entry name" value="SAM-dependent_MTases_sf"/>
</dbReference>
<dbReference type="Proteomes" id="UP000004690">
    <property type="component" value="Unassembled WGS sequence"/>
</dbReference>
<dbReference type="HOGENOM" id="CLU_1353127_0_0_10"/>
<evidence type="ECO:0000313" key="2">
    <source>
        <dbReference type="Proteomes" id="UP000004690"/>
    </source>
</evidence>
<keyword evidence="2" id="KW-1185">Reference proteome</keyword>
<dbReference type="Gene3D" id="3.40.50.150">
    <property type="entry name" value="Vaccinia Virus protein VP39"/>
    <property type="match status" value="1"/>
</dbReference>
<evidence type="ECO:0000313" key="1">
    <source>
        <dbReference type="EMBL" id="EIJ39955.1"/>
    </source>
</evidence>
<dbReference type="AlphaFoldDB" id="I3C8L2"/>
<sequence length="202" mass="23544">MKVLERTENIDTEKYLNISSSAGVTSNVVTYDRYIELIIDSLELRSKDRLLDLYFGMNPITSFILDEAKVNYFALETSHKLVENAINRFKRSIAKRKALFSVFEDNDIPYVNNFFNKILSINPRINNFELLEYLNLTYQKLSEQGLMSLAFTIKSYEESLKLLECINVSPFAINDFMIFDVSMYHKSSENHIKSVLFKLSKN</sequence>
<gene>
    <name evidence="1" type="ORF">JoomaDRAFT_3001</name>
</gene>
<dbReference type="OrthoDB" id="9770553at2"/>
<accession>I3C8L2</accession>
<dbReference type="STRING" id="926559.JoomaDRAFT_3001"/>
<reference evidence="1 2" key="1">
    <citation type="submission" date="2012-02" db="EMBL/GenBank/DDBJ databases">
        <title>Improved High-Quality Draft genome of Joostella marina DSM 19592.</title>
        <authorList>
            <consortium name="US DOE Joint Genome Institute (JGI-PGF)"/>
            <person name="Lucas S."/>
            <person name="Copeland A."/>
            <person name="Lapidus A."/>
            <person name="Bruce D."/>
            <person name="Goodwin L."/>
            <person name="Pitluck S."/>
            <person name="Peters L."/>
            <person name="Chertkov O."/>
            <person name="Ovchinnikova G."/>
            <person name="Kyrpides N."/>
            <person name="Mavromatis K."/>
            <person name="Detter J.C."/>
            <person name="Han C."/>
            <person name="Land M."/>
            <person name="Hauser L."/>
            <person name="Markowitz V."/>
            <person name="Cheng J.-F."/>
            <person name="Hugenholtz P."/>
            <person name="Woyke T."/>
            <person name="Wu D."/>
            <person name="Tindall B."/>
            <person name="Brambilla E."/>
            <person name="Klenk H.-P."/>
            <person name="Eisen J.A."/>
        </authorList>
    </citation>
    <scope>NUCLEOTIDE SEQUENCE [LARGE SCALE GENOMIC DNA]</scope>
    <source>
        <strain evidence="1 2">DSM 19592</strain>
    </source>
</reference>